<dbReference type="InterPro" id="IPR039374">
    <property type="entry name" value="SIP_fam"/>
</dbReference>
<evidence type="ECO:0000313" key="3">
    <source>
        <dbReference type="Proteomes" id="UP001142291"/>
    </source>
</evidence>
<protein>
    <submittedName>
        <fullName evidence="2">Siderophore-interacting protein</fullName>
    </submittedName>
</protein>
<feature type="domain" description="FAD-binding FR-type" evidence="1">
    <location>
        <begin position="11"/>
        <end position="154"/>
    </location>
</feature>
<gene>
    <name evidence="2" type="ORF">GCM10017591_16350</name>
</gene>
<dbReference type="GO" id="GO:0016491">
    <property type="term" value="F:oxidoreductase activity"/>
    <property type="evidence" value="ECO:0007669"/>
    <property type="project" value="InterPro"/>
</dbReference>
<accession>A0A9W6HLV4</accession>
<dbReference type="PANTHER" id="PTHR30157">
    <property type="entry name" value="FERRIC REDUCTASE, NADPH-DEPENDENT"/>
    <property type="match status" value="1"/>
</dbReference>
<dbReference type="AlphaFoldDB" id="A0A9W6HLV4"/>
<dbReference type="Pfam" id="PF08021">
    <property type="entry name" value="FAD_binding_9"/>
    <property type="match status" value="1"/>
</dbReference>
<keyword evidence="3" id="KW-1185">Reference proteome</keyword>
<dbReference type="EMBL" id="BSER01000009">
    <property type="protein sequence ID" value="GLJ95572.1"/>
    <property type="molecule type" value="Genomic_DNA"/>
</dbReference>
<sequence length="283" mass="30695">MNAAPSRPWEYSAFRVRVDRTARLSPGFVRITLAGDALRNFAPWGLDQRIKLVLPMRDGTTPEFGLQTDPTPHPREWYARWKALPEDERNVLRTYTPSAIRSDAGEIDVDVFVHEPAGPASTWAMTCAPGDELTITGPDARAGWTGYGIHFVPPHGCERLLLIGDESALPAVRNIVRAMPTTATDALLEIADPDDAVLAASVAPESRARIRVVERDGMPGESLEKAARAWLRAHGGMLAGAYAWIAGEASTTTRIRGLLTAAGMTKEQVAFLGYWKSGGPLVG</sequence>
<reference evidence="2" key="2">
    <citation type="submission" date="2023-01" db="EMBL/GenBank/DDBJ databases">
        <authorList>
            <person name="Sun Q."/>
            <person name="Evtushenko L."/>
        </authorList>
    </citation>
    <scope>NUCLEOTIDE SEQUENCE</scope>
    <source>
        <strain evidence="2">VKM Ac-1940</strain>
    </source>
</reference>
<dbReference type="RefSeq" id="WP_204963935.1">
    <property type="nucleotide sequence ID" value="NZ_BAAAUR010000001.1"/>
</dbReference>
<dbReference type="SUPFAM" id="SSF63380">
    <property type="entry name" value="Riboflavin synthase domain-like"/>
    <property type="match status" value="1"/>
</dbReference>
<dbReference type="Proteomes" id="UP001142291">
    <property type="component" value="Unassembled WGS sequence"/>
</dbReference>
<dbReference type="PANTHER" id="PTHR30157:SF0">
    <property type="entry name" value="NADPH-DEPENDENT FERRIC-CHELATE REDUCTASE"/>
    <property type="match status" value="1"/>
</dbReference>
<dbReference type="InterPro" id="IPR039261">
    <property type="entry name" value="FNR_nucleotide-bd"/>
</dbReference>
<comment type="caution">
    <text evidence="2">The sequence shown here is derived from an EMBL/GenBank/DDBJ whole genome shotgun (WGS) entry which is preliminary data.</text>
</comment>
<proteinExistence type="predicted"/>
<name>A0A9W6HLV4_9MICO</name>
<dbReference type="InterPro" id="IPR007037">
    <property type="entry name" value="SIP_rossman_dom"/>
</dbReference>
<dbReference type="InterPro" id="IPR017938">
    <property type="entry name" value="Riboflavin_synthase-like_b-brl"/>
</dbReference>
<evidence type="ECO:0000313" key="2">
    <source>
        <dbReference type="EMBL" id="GLJ95572.1"/>
    </source>
</evidence>
<reference evidence="2" key="1">
    <citation type="journal article" date="2014" name="Int. J. Syst. Evol. Microbiol.">
        <title>Complete genome sequence of Corynebacterium casei LMG S-19264T (=DSM 44701T), isolated from a smear-ripened cheese.</title>
        <authorList>
            <consortium name="US DOE Joint Genome Institute (JGI-PGF)"/>
            <person name="Walter F."/>
            <person name="Albersmeier A."/>
            <person name="Kalinowski J."/>
            <person name="Ruckert C."/>
        </authorList>
    </citation>
    <scope>NUCLEOTIDE SEQUENCE</scope>
    <source>
        <strain evidence="2">VKM Ac-1940</strain>
    </source>
</reference>
<dbReference type="InterPro" id="IPR017927">
    <property type="entry name" value="FAD-bd_FR_type"/>
</dbReference>
<dbReference type="PROSITE" id="PS51384">
    <property type="entry name" value="FAD_FR"/>
    <property type="match status" value="1"/>
</dbReference>
<dbReference type="InterPro" id="IPR013113">
    <property type="entry name" value="SIP_FAD-bd"/>
</dbReference>
<dbReference type="Gene3D" id="3.40.50.80">
    <property type="entry name" value="Nucleotide-binding domain of ferredoxin-NADP reductase (FNR) module"/>
    <property type="match status" value="1"/>
</dbReference>
<dbReference type="CDD" id="cd06193">
    <property type="entry name" value="siderophore_interacting"/>
    <property type="match status" value="1"/>
</dbReference>
<dbReference type="Gene3D" id="2.40.30.10">
    <property type="entry name" value="Translation factors"/>
    <property type="match status" value="1"/>
</dbReference>
<evidence type="ECO:0000259" key="1">
    <source>
        <dbReference type="PROSITE" id="PS51384"/>
    </source>
</evidence>
<dbReference type="Pfam" id="PF04954">
    <property type="entry name" value="SIP"/>
    <property type="match status" value="1"/>
</dbReference>
<organism evidence="2 3">
    <name type="scientific">Microbacterium dextranolyticum</name>
    <dbReference type="NCBI Taxonomy" id="36806"/>
    <lineage>
        <taxon>Bacteria</taxon>
        <taxon>Bacillati</taxon>
        <taxon>Actinomycetota</taxon>
        <taxon>Actinomycetes</taxon>
        <taxon>Micrococcales</taxon>
        <taxon>Microbacteriaceae</taxon>
        <taxon>Microbacterium</taxon>
    </lineage>
</organism>